<gene>
    <name evidence="16" type="ORF">IB286_06635</name>
</gene>
<evidence type="ECO:0000256" key="2">
    <source>
        <dbReference type="ARBA" id="ARBA00008143"/>
    </source>
</evidence>
<keyword evidence="4 11" id="KW-1134">Transmembrane beta strand</keyword>
<dbReference type="GO" id="GO:0009279">
    <property type="term" value="C:cell outer membrane"/>
    <property type="evidence" value="ECO:0007669"/>
    <property type="project" value="UniProtKB-SubCell"/>
</dbReference>
<evidence type="ECO:0000256" key="8">
    <source>
        <dbReference type="ARBA" id="ARBA00023136"/>
    </source>
</evidence>
<dbReference type="Pfam" id="PF07715">
    <property type="entry name" value="Plug"/>
    <property type="match status" value="1"/>
</dbReference>
<evidence type="ECO:0000256" key="4">
    <source>
        <dbReference type="ARBA" id="ARBA00022452"/>
    </source>
</evidence>
<dbReference type="GO" id="GO:0044718">
    <property type="term" value="P:siderophore transmembrane transport"/>
    <property type="evidence" value="ECO:0007669"/>
    <property type="project" value="TreeGrafter"/>
</dbReference>
<proteinExistence type="inferred from homology"/>
<keyword evidence="8 11" id="KW-0472">Membrane</keyword>
<dbReference type="EMBL" id="JACXLD010000003">
    <property type="protein sequence ID" value="MBD2858684.1"/>
    <property type="molecule type" value="Genomic_DNA"/>
</dbReference>
<evidence type="ECO:0000256" key="11">
    <source>
        <dbReference type="PROSITE-ProRule" id="PRU01360"/>
    </source>
</evidence>
<dbReference type="AlphaFoldDB" id="A0A927C0W4"/>
<comment type="caution">
    <text evidence="16">The sequence shown here is derived from an EMBL/GenBank/DDBJ whole genome shotgun (WGS) entry which is preliminary data.</text>
</comment>
<feature type="domain" description="TonB-dependent receptor-like beta-barrel" evidence="14">
    <location>
        <begin position="237"/>
        <end position="641"/>
    </location>
</feature>
<dbReference type="InterPro" id="IPR037066">
    <property type="entry name" value="Plug_dom_sf"/>
</dbReference>
<comment type="subcellular location">
    <subcellularLocation>
        <location evidence="1 11">Cell outer membrane</location>
        <topology evidence="1 11">Multi-pass membrane protein</topology>
    </subcellularLocation>
</comment>
<sequence length="667" mass="74076">MNTHLRLLVACGLLLPINSNLQAQESKSAINDIYAEKTAEGAKSNKLEHLRVTDQISDNRNSLTEVSLEAYTGFVRLIDRSDFDARFVDFSNLLDTLPGIQVSQSGGTGTFSTLSVRGSSGKQVNIFLDGLLLNSPNSGSASISQIPSVLIERVEAYPDFTPAQLGNANLAGAINFKSRNFETAQPGARLSVSNGSFGLLSAELSAWGNVSDWNILGGISQVETDNDFPVEDEFFRTASKRRINDGYQQENGFLKLGKKWQGGQFSSFFQKSNSEKELPTTLNQLRDNATLTNDSWRIQAVLDYQLNQVDLAHRFFIHQDEDTYLDPNSTVGLGIDHKETQLDGLGLFSTARYIVGQHELVASLEWRHDEVEQKDKLNQQDTIQAERETFILALADSWCINEQWLVTATARQYRVEDKADFLLRNATTSDTSDESSFHLGAQWRISSNLTAKANTGLLVRIPTLAEKFGSRGLFEGNSDLQSETARTLDSGITLQLSRFQLDASVFYREIDDGIVTIFDSRGVGQPQNIAASEVFGIESQANFTLNNWLQLRANATLFDSKNQSDIRSSQGKKLPGIYHQSAGAGVVIVHKNTRAQIHYQHHSELYYDSANGVEADTKKELNASLTLDYGKVTLDLTARNLLDENFLDLNRFPTPGKSYVFTFTLEI</sequence>
<evidence type="ECO:0000259" key="14">
    <source>
        <dbReference type="Pfam" id="PF00593"/>
    </source>
</evidence>
<comment type="similarity">
    <text evidence="2">Belongs to the TonB-dependent receptor family. Hemoglobin/haptoglobin binding protein subfamily.</text>
</comment>
<dbReference type="Pfam" id="PF00593">
    <property type="entry name" value="TonB_dep_Rec_b-barrel"/>
    <property type="match status" value="1"/>
</dbReference>
<dbReference type="RefSeq" id="WP_190763795.1">
    <property type="nucleotide sequence ID" value="NZ_JACXLD010000003.1"/>
</dbReference>
<dbReference type="PROSITE" id="PS52016">
    <property type="entry name" value="TONB_DEPENDENT_REC_3"/>
    <property type="match status" value="1"/>
</dbReference>
<feature type="signal peptide" evidence="13">
    <location>
        <begin position="1"/>
        <end position="23"/>
    </location>
</feature>
<organism evidence="16 17">
    <name type="scientific">Spongiibacter pelagi</name>
    <dbReference type="NCBI Taxonomy" id="2760804"/>
    <lineage>
        <taxon>Bacteria</taxon>
        <taxon>Pseudomonadati</taxon>
        <taxon>Pseudomonadota</taxon>
        <taxon>Gammaproteobacteria</taxon>
        <taxon>Cellvibrionales</taxon>
        <taxon>Spongiibacteraceae</taxon>
        <taxon>Spongiibacter</taxon>
    </lineage>
</organism>
<evidence type="ECO:0000313" key="17">
    <source>
        <dbReference type="Proteomes" id="UP000610558"/>
    </source>
</evidence>
<dbReference type="PANTHER" id="PTHR30069">
    <property type="entry name" value="TONB-DEPENDENT OUTER MEMBRANE RECEPTOR"/>
    <property type="match status" value="1"/>
</dbReference>
<evidence type="ECO:0000256" key="13">
    <source>
        <dbReference type="SAM" id="SignalP"/>
    </source>
</evidence>
<dbReference type="PANTHER" id="PTHR30069:SF29">
    <property type="entry name" value="HEMOGLOBIN AND HEMOGLOBIN-HAPTOGLOBIN-BINDING PROTEIN 1-RELATED"/>
    <property type="match status" value="1"/>
</dbReference>
<evidence type="ECO:0000256" key="10">
    <source>
        <dbReference type="ARBA" id="ARBA00023237"/>
    </source>
</evidence>
<evidence type="ECO:0000256" key="1">
    <source>
        <dbReference type="ARBA" id="ARBA00004571"/>
    </source>
</evidence>
<protein>
    <submittedName>
        <fullName evidence="16">TonB-dependent receptor</fullName>
    </submittedName>
</protein>
<keyword evidence="9 16" id="KW-0675">Receptor</keyword>
<accession>A0A927C0W4</accession>
<dbReference type="GO" id="GO:0015344">
    <property type="term" value="F:siderophore uptake transmembrane transporter activity"/>
    <property type="evidence" value="ECO:0007669"/>
    <property type="project" value="TreeGrafter"/>
</dbReference>
<dbReference type="InterPro" id="IPR000531">
    <property type="entry name" value="Beta-barrel_TonB"/>
</dbReference>
<dbReference type="InterPro" id="IPR039426">
    <property type="entry name" value="TonB-dep_rcpt-like"/>
</dbReference>
<dbReference type="SUPFAM" id="SSF56935">
    <property type="entry name" value="Porins"/>
    <property type="match status" value="1"/>
</dbReference>
<evidence type="ECO:0000313" key="16">
    <source>
        <dbReference type="EMBL" id="MBD2858684.1"/>
    </source>
</evidence>
<reference evidence="16" key="1">
    <citation type="submission" date="2020-09" db="EMBL/GenBank/DDBJ databases">
        <authorList>
            <person name="Yoon J.-W."/>
        </authorList>
    </citation>
    <scope>NUCLEOTIDE SEQUENCE</scope>
    <source>
        <strain evidence="16">KMU-158</strain>
    </source>
</reference>
<name>A0A927C0W4_9GAMM</name>
<keyword evidence="6 13" id="KW-0732">Signal</keyword>
<evidence type="ECO:0000259" key="15">
    <source>
        <dbReference type="Pfam" id="PF07715"/>
    </source>
</evidence>
<keyword evidence="3 11" id="KW-0813">Transport</keyword>
<keyword evidence="5 11" id="KW-0812">Transmembrane</keyword>
<evidence type="ECO:0000256" key="12">
    <source>
        <dbReference type="RuleBase" id="RU003357"/>
    </source>
</evidence>
<feature type="chain" id="PRO_5037761648" evidence="13">
    <location>
        <begin position="24"/>
        <end position="667"/>
    </location>
</feature>
<evidence type="ECO:0000256" key="3">
    <source>
        <dbReference type="ARBA" id="ARBA00022448"/>
    </source>
</evidence>
<evidence type="ECO:0000256" key="7">
    <source>
        <dbReference type="ARBA" id="ARBA00023077"/>
    </source>
</evidence>
<keyword evidence="7 12" id="KW-0798">TonB box</keyword>
<feature type="domain" description="TonB-dependent receptor plug" evidence="15">
    <location>
        <begin position="73"/>
        <end position="173"/>
    </location>
</feature>
<dbReference type="InterPro" id="IPR012910">
    <property type="entry name" value="Plug_dom"/>
</dbReference>
<dbReference type="Proteomes" id="UP000610558">
    <property type="component" value="Unassembled WGS sequence"/>
</dbReference>
<evidence type="ECO:0000256" key="9">
    <source>
        <dbReference type="ARBA" id="ARBA00023170"/>
    </source>
</evidence>
<evidence type="ECO:0000256" key="5">
    <source>
        <dbReference type="ARBA" id="ARBA00022692"/>
    </source>
</evidence>
<evidence type="ECO:0000256" key="6">
    <source>
        <dbReference type="ARBA" id="ARBA00022729"/>
    </source>
</evidence>
<dbReference type="Gene3D" id="2.40.170.20">
    <property type="entry name" value="TonB-dependent receptor, beta-barrel domain"/>
    <property type="match status" value="1"/>
</dbReference>
<keyword evidence="10 11" id="KW-0998">Cell outer membrane</keyword>
<dbReference type="Gene3D" id="2.170.130.10">
    <property type="entry name" value="TonB-dependent receptor, plug domain"/>
    <property type="match status" value="1"/>
</dbReference>
<keyword evidence="17" id="KW-1185">Reference proteome</keyword>
<dbReference type="InterPro" id="IPR036942">
    <property type="entry name" value="Beta-barrel_TonB_sf"/>
</dbReference>